<dbReference type="EMBL" id="JMIH01000024">
    <property type="protein sequence ID" value="KEO72339.1"/>
    <property type="molecule type" value="Genomic_DNA"/>
</dbReference>
<sequence>MEDIDLSKFEEESKPIDIKYYITKYFRYWPLYLICIILALIMMFLFHRYTVEEYQVKGSILIKKSLSPEVRIFDRSNFFTDNNNLENDVFLFSSKNLAAEALKRLHFDVSYYADTHIKQIELYDKSPVLIDVDWAFPQRMTGLVQLTILTSETYILSAPEQKITDYVFKSSFQLNRDDGIFGKVYRFGDMVESSKVKFIAHLLNPDQVGDQIEFQINDPYRLIQHYANLITVKPLNSFGSVLEVSMPTTVVEKGRDYVNALMDAFLEYDLYEKNRISENALQFIDEQLFIIEDSLKMVERRLQNFRVANKLLDVDKEYSGLLTKIEGLSETVRLFDYEIAYYTSLRDYLLHKGNDYAEVMAPSLVGISDQLLNGMVQNLVQLSLERRKLLSMVKENHPYVHKLDLQIAHIKQNIIENIENLVFNTENKKQDTYEKLTAFDNQFTNLPKAESDYTHIFREFKLRENLYTYLLEKRAEAGIAKASNVSDNLIVDYAKEGDHIYPNRRKNYSMAVGMGFFVPFLFLIIYHYLNNKIVDQIQLKSTIRLPLLSTIGFNTKKTDLLVAEHPKSMVSESIRSLRSALFYIASERKCKCILVTSSVAGEGKSFVSINLATAMALSGKKTCIIGMDMRKPKVCKVLNVSNKVGLSSFLVGTTVEDDIVLPTRYDNLYVIPSGPIPPNPSELLLKDSLTAFMNKLKSDFDVLIMDTPPVGLVSETMDLLRFSDVNLYIVRQHYTHKKHLLMINDLYRHHHVSDFYAIFNGFKGGGDIYDYSGYNYGYGYNYSYTKDSKYSGEYYEDHDLQHHRVFKKWIDSITKRSKF</sequence>
<evidence type="ECO:0000256" key="3">
    <source>
        <dbReference type="SAM" id="Phobius"/>
    </source>
</evidence>
<dbReference type="InterPro" id="IPR033756">
    <property type="entry name" value="YlxH/NBP35"/>
</dbReference>
<dbReference type="PANTHER" id="PTHR32309">
    <property type="entry name" value="TYROSINE-PROTEIN KINASE"/>
    <property type="match status" value="1"/>
</dbReference>
<dbReference type="GO" id="GO:0005886">
    <property type="term" value="C:plasma membrane"/>
    <property type="evidence" value="ECO:0007669"/>
    <property type="project" value="TreeGrafter"/>
</dbReference>
<keyword evidence="1" id="KW-0547">Nucleotide-binding</keyword>
<dbReference type="PANTHER" id="PTHR32309:SF13">
    <property type="entry name" value="FERRIC ENTEROBACTIN TRANSPORT PROTEIN FEPE"/>
    <property type="match status" value="1"/>
</dbReference>
<dbReference type="InterPro" id="IPR005702">
    <property type="entry name" value="Wzc-like_C"/>
</dbReference>
<comment type="caution">
    <text evidence="4">The sequence shown here is derived from an EMBL/GenBank/DDBJ whole genome shotgun (WGS) entry which is preliminary data.</text>
</comment>
<dbReference type="eggNOG" id="COG3206">
    <property type="taxonomic scope" value="Bacteria"/>
</dbReference>
<keyword evidence="3" id="KW-1133">Transmembrane helix</keyword>
<dbReference type="Proteomes" id="UP000027821">
    <property type="component" value="Unassembled WGS sequence"/>
</dbReference>
<gene>
    <name evidence="4" type="ORF">EL17_16465</name>
</gene>
<keyword evidence="4" id="KW-0808">Transferase</keyword>
<dbReference type="GO" id="GO:0005524">
    <property type="term" value="F:ATP binding"/>
    <property type="evidence" value="ECO:0007669"/>
    <property type="project" value="UniProtKB-KW"/>
</dbReference>
<name>A0A074KTU9_9BACT</name>
<protein>
    <submittedName>
        <fullName evidence="4">Tyrosine protein kinase</fullName>
    </submittedName>
</protein>
<dbReference type="Gene3D" id="3.40.50.300">
    <property type="entry name" value="P-loop containing nucleotide triphosphate hydrolases"/>
    <property type="match status" value="1"/>
</dbReference>
<evidence type="ECO:0000313" key="4">
    <source>
        <dbReference type="EMBL" id="KEO72339.1"/>
    </source>
</evidence>
<dbReference type="eggNOG" id="COG0489">
    <property type="taxonomic scope" value="Bacteria"/>
</dbReference>
<organism evidence="4 5">
    <name type="scientific">Anditalea andensis</name>
    <dbReference type="NCBI Taxonomy" id="1048983"/>
    <lineage>
        <taxon>Bacteria</taxon>
        <taxon>Pseudomonadati</taxon>
        <taxon>Bacteroidota</taxon>
        <taxon>Cytophagia</taxon>
        <taxon>Cytophagales</taxon>
        <taxon>Cytophagaceae</taxon>
        <taxon>Anditalea</taxon>
    </lineage>
</organism>
<dbReference type="Pfam" id="PF10609">
    <property type="entry name" value="ParA"/>
    <property type="match status" value="1"/>
</dbReference>
<dbReference type="AlphaFoldDB" id="A0A074KTU9"/>
<keyword evidence="5" id="KW-1185">Reference proteome</keyword>
<keyword evidence="2" id="KW-0067">ATP-binding</keyword>
<keyword evidence="3" id="KW-0812">Transmembrane</keyword>
<dbReference type="InterPro" id="IPR027417">
    <property type="entry name" value="P-loop_NTPase"/>
</dbReference>
<dbReference type="NCBIfam" id="TIGR01007">
    <property type="entry name" value="eps_fam"/>
    <property type="match status" value="1"/>
</dbReference>
<evidence type="ECO:0000256" key="1">
    <source>
        <dbReference type="ARBA" id="ARBA00022741"/>
    </source>
</evidence>
<dbReference type="STRING" id="1048983.EL17_16465"/>
<reference evidence="4 5" key="1">
    <citation type="submission" date="2014-04" db="EMBL/GenBank/DDBJ databases">
        <title>Characterization and application of a salt tolerant electro-active bacterium.</title>
        <authorList>
            <person name="Yang L."/>
            <person name="Wei S."/>
            <person name="Tay Q.X.M."/>
        </authorList>
    </citation>
    <scope>NUCLEOTIDE SEQUENCE [LARGE SCALE GENOMIC DNA]</scope>
    <source>
        <strain evidence="4 5">LY1</strain>
    </source>
</reference>
<accession>A0A074KTU9</accession>
<dbReference type="SUPFAM" id="SSF52540">
    <property type="entry name" value="P-loop containing nucleoside triphosphate hydrolases"/>
    <property type="match status" value="1"/>
</dbReference>
<keyword evidence="4" id="KW-0418">Kinase</keyword>
<dbReference type="CDD" id="cd05387">
    <property type="entry name" value="BY-kinase"/>
    <property type="match status" value="1"/>
</dbReference>
<feature type="transmembrane region" description="Helical" evidence="3">
    <location>
        <begin position="508"/>
        <end position="529"/>
    </location>
</feature>
<evidence type="ECO:0000256" key="2">
    <source>
        <dbReference type="ARBA" id="ARBA00022840"/>
    </source>
</evidence>
<keyword evidence="3" id="KW-0472">Membrane</keyword>
<feature type="transmembrane region" description="Helical" evidence="3">
    <location>
        <begin position="29"/>
        <end position="47"/>
    </location>
</feature>
<dbReference type="InterPro" id="IPR050445">
    <property type="entry name" value="Bact_polysacc_biosynth/exp"/>
</dbReference>
<evidence type="ECO:0000313" key="5">
    <source>
        <dbReference type="Proteomes" id="UP000027821"/>
    </source>
</evidence>
<proteinExistence type="predicted"/>
<dbReference type="GO" id="GO:0004715">
    <property type="term" value="F:non-membrane spanning protein tyrosine kinase activity"/>
    <property type="evidence" value="ECO:0007669"/>
    <property type="project" value="UniProtKB-EC"/>
</dbReference>